<protein>
    <submittedName>
        <fullName evidence="1">Uncharacterized protein</fullName>
    </submittedName>
</protein>
<evidence type="ECO:0000313" key="2">
    <source>
        <dbReference type="Proteomes" id="UP000790709"/>
    </source>
</evidence>
<gene>
    <name evidence="1" type="ORF">BV22DRAFT_857612</name>
</gene>
<reference evidence="1" key="1">
    <citation type="journal article" date="2021" name="New Phytol.">
        <title>Evolutionary innovations through gain and loss of genes in the ectomycorrhizal Boletales.</title>
        <authorList>
            <person name="Wu G."/>
            <person name="Miyauchi S."/>
            <person name="Morin E."/>
            <person name="Kuo A."/>
            <person name="Drula E."/>
            <person name="Varga T."/>
            <person name="Kohler A."/>
            <person name="Feng B."/>
            <person name="Cao Y."/>
            <person name="Lipzen A."/>
            <person name="Daum C."/>
            <person name="Hundley H."/>
            <person name="Pangilinan J."/>
            <person name="Johnson J."/>
            <person name="Barry K."/>
            <person name="LaButti K."/>
            <person name="Ng V."/>
            <person name="Ahrendt S."/>
            <person name="Min B."/>
            <person name="Choi I.G."/>
            <person name="Park H."/>
            <person name="Plett J.M."/>
            <person name="Magnuson J."/>
            <person name="Spatafora J.W."/>
            <person name="Nagy L.G."/>
            <person name="Henrissat B."/>
            <person name="Grigoriev I.V."/>
            <person name="Yang Z.L."/>
            <person name="Xu J."/>
            <person name="Martin F.M."/>
        </authorList>
    </citation>
    <scope>NUCLEOTIDE SEQUENCE</scope>
    <source>
        <strain evidence="1">KUC20120723A-06</strain>
    </source>
</reference>
<organism evidence="1 2">
    <name type="scientific">Leucogyrophana mollusca</name>
    <dbReference type="NCBI Taxonomy" id="85980"/>
    <lineage>
        <taxon>Eukaryota</taxon>
        <taxon>Fungi</taxon>
        <taxon>Dikarya</taxon>
        <taxon>Basidiomycota</taxon>
        <taxon>Agaricomycotina</taxon>
        <taxon>Agaricomycetes</taxon>
        <taxon>Agaricomycetidae</taxon>
        <taxon>Boletales</taxon>
        <taxon>Boletales incertae sedis</taxon>
        <taxon>Leucogyrophana</taxon>
    </lineage>
</organism>
<keyword evidence="2" id="KW-1185">Reference proteome</keyword>
<accession>A0ACB8B264</accession>
<dbReference type="Proteomes" id="UP000790709">
    <property type="component" value="Unassembled WGS sequence"/>
</dbReference>
<proteinExistence type="predicted"/>
<evidence type="ECO:0000313" key="1">
    <source>
        <dbReference type="EMBL" id="KAH7919494.1"/>
    </source>
</evidence>
<sequence length="479" mass="53196">MVSPSPTSTVASTSVCHGHFGPTSPRTSVHSLPTEVLLVIFTHLHRKISSHRKFTKTDSEFEHLLSPSLFPYALASVCVAWRDAMSLVPEFWTRLVVVVDNPDSCVGIKHLMHGCKFTSGLNLHYHLQWSRNLPLEVYISTRHLDAHGTDADDERFRISENYSVARIAHILAPHIHRCRILRFKVTHSSSLPLLRRCLRGNGAPRLQELVLESRIADRDDFESSSNDGDSGDQTWSYPCPSLQALHLDGRNFRDVCMMTRVSSSWLAHLPRLHSLTISRSRVPMSMPGFLRALSSRASTSIWTFKVQDVEFADDAEHVNRPRINGTIPCTNDTATQNSSSIPQTNAILTHEFSFETPEVTDLSAPALRAFFHAIATPPAHVTLTRCSFASIDTLKATELSLRDIAADEDLNLARALAGWTGQKLYVYSCPAFNDALLARMSQGNMGGSASSFAARQLYVLEITDCTSFSVAALQAMRRG</sequence>
<name>A0ACB8B264_9AGAM</name>
<dbReference type="EMBL" id="MU266655">
    <property type="protein sequence ID" value="KAH7919494.1"/>
    <property type="molecule type" value="Genomic_DNA"/>
</dbReference>
<comment type="caution">
    <text evidence="1">The sequence shown here is derived from an EMBL/GenBank/DDBJ whole genome shotgun (WGS) entry which is preliminary data.</text>
</comment>